<evidence type="ECO:0000256" key="1">
    <source>
        <dbReference type="SAM" id="Phobius"/>
    </source>
</evidence>
<keyword evidence="3" id="KW-1185">Reference proteome</keyword>
<reference evidence="2" key="1">
    <citation type="submission" date="2020-07" db="EMBL/GenBank/DDBJ databases">
        <title>Complete genome sequence of Burkholderia cenocepacia myophage Mica.</title>
        <authorList>
            <person name="Garcia J.A."/>
            <person name="Yao G.W."/>
            <person name="Guadalupe Vizoso-Pinto M."/>
            <person name="Gonzalez C."/>
            <person name="Liu M.L."/>
            <person name="Gill J."/>
        </authorList>
    </citation>
    <scope>NUCLEOTIDE SEQUENCE</scope>
</reference>
<protein>
    <submittedName>
        <fullName evidence="2">Holin class II</fullName>
    </submittedName>
</protein>
<sequence>MDQQTGQTPFLVAKLMGALAAIGISSWGEFAAFVAAAYSLLLIGEWVWRHVARPFCVWRGWMKQKAIGVDDADPA</sequence>
<proteinExistence type="predicted"/>
<organism evidence="2 3">
    <name type="scientific">Burkholderia phage Mica</name>
    <dbReference type="NCBI Taxonomy" id="2767579"/>
    <lineage>
        <taxon>Viruses</taxon>
        <taxon>Duplodnaviria</taxon>
        <taxon>Heunggongvirae</taxon>
        <taxon>Uroviricota</taxon>
        <taxon>Caudoviricetes</taxon>
        <taxon>Micavirus</taxon>
        <taxon>Micavirus Mica</taxon>
    </lineage>
</organism>
<keyword evidence="1" id="KW-1133">Transmembrane helix</keyword>
<keyword evidence="1" id="KW-0472">Membrane</keyword>
<gene>
    <name evidence="2" type="ORF">CPT_Mica_066</name>
</gene>
<keyword evidence="1" id="KW-0812">Transmembrane</keyword>
<accession>A0A873WF43</accession>
<evidence type="ECO:0000313" key="3">
    <source>
        <dbReference type="Proteomes" id="UP000663491"/>
    </source>
</evidence>
<evidence type="ECO:0000313" key="2">
    <source>
        <dbReference type="EMBL" id="QPB08678.1"/>
    </source>
</evidence>
<dbReference type="EMBL" id="MT701586">
    <property type="protein sequence ID" value="QPB08678.1"/>
    <property type="molecule type" value="Genomic_DNA"/>
</dbReference>
<name>A0A873WF43_9CAUD</name>
<feature type="transmembrane region" description="Helical" evidence="1">
    <location>
        <begin position="20"/>
        <end position="43"/>
    </location>
</feature>
<dbReference type="Proteomes" id="UP000663491">
    <property type="component" value="Segment"/>
</dbReference>